<proteinExistence type="predicted"/>
<evidence type="ECO:0000313" key="2">
    <source>
        <dbReference type="EMBL" id="KAF4591571.1"/>
    </source>
</evidence>
<name>A0A8H4Q990_9HYPO</name>
<dbReference type="Pfam" id="PF10336">
    <property type="entry name" value="DUF2420"/>
    <property type="match status" value="1"/>
</dbReference>
<feature type="compositionally biased region" description="Basic and acidic residues" evidence="1">
    <location>
        <begin position="193"/>
        <end position="211"/>
    </location>
</feature>
<dbReference type="AlphaFoldDB" id="A0A8H4Q990"/>
<organism evidence="2 3">
    <name type="scientific">Ophiocordyceps camponoti-floridani</name>
    <dbReference type="NCBI Taxonomy" id="2030778"/>
    <lineage>
        <taxon>Eukaryota</taxon>
        <taxon>Fungi</taxon>
        <taxon>Dikarya</taxon>
        <taxon>Ascomycota</taxon>
        <taxon>Pezizomycotina</taxon>
        <taxon>Sordariomycetes</taxon>
        <taxon>Hypocreomycetidae</taxon>
        <taxon>Hypocreales</taxon>
        <taxon>Ophiocordycipitaceae</taxon>
        <taxon>Ophiocordyceps</taxon>
    </lineage>
</organism>
<reference evidence="2 3" key="1">
    <citation type="journal article" date="2020" name="G3 (Bethesda)">
        <title>Genetic Underpinnings of Host Manipulation by Ophiocordyceps as Revealed by Comparative Transcriptomics.</title>
        <authorList>
            <person name="Will I."/>
            <person name="Das B."/>
            <person name="Trinh T."/>
            <person name="Brachmann A."/>
            <person name="Ohm R.A."/>
            <person name="de Bekker C."/>
        </authorList>
    </citation>
    <scope>NUCLEOTIDE SEQUENCE [LARGE SCALE GENOMIC DNA]</scope>
    <source>
        <strain evidence="2 3">EC05</strain>
    </source>
</reference>
<dbReference type="InterPro" id="IPR018822">
    <property type="entry name" value="UPF0646"/>
</dbReference>
<dbReference type="EMBL" id="JAACLJ010000002">
    <property type="protein sequence ID" value="KAF4591571.1"/>
    <property type="molecule type" value="Genomic_DNA"/>
</dbReference>
<feature type="compositionally biased region" description="Basic and acidic residues" evidence="1">
    <location>
        <begin position="162"/>
        <end position="173"/>
    </location>
</feature>
<feature type="compositionally biased region" description="Acidic residues" evidence="1">
    <location>
        <begin position="131"/>
        <end position="140"/>
    </location>
</feature>
<dbReference type="Proteomes" id="UP000562929">
    <property type="component" value="Unassembled WGS sequence"/>
</dbReference>
<sequence length="796" mass="84706">MSDPGAAQGHLVQAEAPRTATTSFVDEDLIDYDSDDLLVIEPNPAPTTKLSEAQVQDDDKDIADAALAESYKLESIGDAGEAHSPSFDIDVGNNESDPQHLQEDVDNVGEQSGDAAQTSAADHGSYHEIDYEHDDFDYEAVPDGNNPTGNPADATASMPQQQEDKGPRKKYEIDWEDDESQEETGADVNDQQRSPHDVEDDIENKTPDAKESAAAVDSPQSHAAQAQGFPEIWVQYKGQDYPFFSTGGDGFSSNKDILYRPMRVVLGELRAELADEIERDEELVFQVDKLGLEFSESSPSEALDIQFSHVCTTLEILVNNQRGEPGDSPTVFAYLFTRPNTINRFNTLQDALNAGRGLRDVIYTFQPPSAGHAENIGQDSGDDQGQPRGCDDADVEEVKQEHGDALGYDEDYVDDPETVEDGLGIDYVEADNAADDEFAHDGAEVVGENAAPSPGGPIEDVVDAVYEDELEPEASTAAQDEDLIDFTAGGHGIEPDNLDAAAHTGVDADPGFVSGKDTFEDDLLADYGGGGERAHTDGPGRSDTGKSEVKNALTTRRQYDDDDDLIDYTDDKLEVAPSTSLQFFERKQGVSSGTAAYDSKFDNDLDAFDLADGAELPIGNSIKPSDDADLISDLGEGNAGTGADDETIGDGIKTSVTSYMDFDAHGGSAAAGSVGAQPDAVLDAILDVDLGGMGEADDTQAPAGLPAAEDCPDSRGTADSGTTATLRANAEDMETPADPVTGMMDLSGPADPDLIDWDDDVATGNDEDGASLNVLKRELPADSDGEDGNDVKRRRS</sequence>
<feature type="region of interest" description="Disordered" evidence="1">
    <location>
        <begin position="1"/>
        <end position="27"/>
    </location>
</feature>
<dbReference type="OrthoDB" id="5339076at2759"/>
<feature type="compositionally biased region" description="Polar residues" evidence="1">
    <location>
        <begin position="717"/>
        <end position="726"/>
    </location>
</feature>
<keyword evidence="3" id="KW-1185">Reference proteome</keyword>
<gene>
    <name evidence="2" type="ORF">GQ602_001870</name>
</gene>
<evidence type="ECO:0000313" key="3">
    <source>
        <dbReference type="Proteomes" id="UP000562929"/>
    </source>
</evidence>
<feature type="region of interest" description="Disordered" evidence="1">
    <location>
        <begin position="512"/>
        <end position="564"/>
    </location>
</feature>
<comment type="caution">
    <text evidence="2">The sequence shown here is derived from an EMBL/GenBank/DDBJ whole genome shotgun (WGS) entry which is preliminary data.</text>
</comment>
<feature type="compositionally biased region" description="Acidic residues" evidence="1">
    <location>
        <begin position="174"/>
        <end position="185"/>
    </location>
</feature>
<evidence type="ECO:0000256" key="1">
    <source>
        <dbReference type="SAM" id="MobiDB-lite"/>
    </source>
</evidence>
<protein>
    <submittedName>
        <fullName evidence="2">Conserved glutamic acid-rich protein</fullName>
    </submittedName>
</protein>
<feature type="region of interest" description="Disordered" evidence="1">
    <location>
        <begin position="76"/>
        <end position="226"/>
    </location>
</feature>
<feature type="region of interest" description="Disordered" evidence="1">
    <location>
        <begin position="369"/>
        <end position="391"/>
    </location>
</feature>
<accession>A0A8H4Q990</accession>
<feature type="compositionally biased region" description="Basic and acidic residues" evidence="1">
    <location>
        <begin position="532"/>
        <end position="549"/>
    </location>
</feature>
<feature type="compositionally biased region" description="Acidic residues" evidence="1">
    <location>
        <begin position="753"/>
        <end position="769"/>
    </location>
</feature>
<feature type="region of interest" description="Disordered" evidence="1">
    <location>
        <begin position="694"/>
        <end position="796"/>
    </location>
</feature>